<dbReference type="PROSITE" id="PS51841">
    <property type="entry name" value="LTD"/>
    <property type="match status" value="2"/>
</dbReference>
<gene>
    <name evidence="7" type="ORF">OJ996_01010</name>
</gene>
<evidence type="ECO:0000313" key="7">
    <source>
        <dbReference type="EMBL" id="MCW1912130.1"/>
    </source>
</evidence>
<evidence type="ECO:0000259" key="5">
    <source>
        <dbReference type="PROSITE" id="PS50268"/>
    </source>
</evidence>
<dbReference type="Pfam" id="PF00932">
    <property type="entry name" value="LTD"/>
    <property type="match status" value="2"/>
</dbReference>
<dbReference type="EMBL" id="JAPDDR010000001">
    <property type="protein sequence ID" value="MCW1912130.1"/>
    <property type="molecule type" value="Genomic_DNA"/>
</dbReference>
<comment type="caution">
    <text evidence="7">The sequence shown here is derived from an EMBL/GenBank/DDBJ whole genome shotgun (WGS) entry which is preliminary data.</text>
</comment>
<feature type="domain" description="Cadherin" evidence="5">
    <location>
        <begin position="533"/>
        <end position="631"/>
    </location>
</feature>
<dbReference type="InterPro" id="IPR009722">
    <property type="entry name" value="YjiK/CarP"/>
</dbReference>
<organism evidence="7 8">
    <name type="scientific">Luteolibacter rhizosphaerae</name>
    <dbReference type="NCBI Taxonomy" id="2989719"/>
    <lineage>
        <taxon>Bacteria</taxon>
        <taxon>Pseudomonadati</taxon>
        <taxon>Verrucomicrobiota</taxon>
        <taxon>Verrucomicrobiia</taxon>
        <taxon>Verrucomicrobiales</taxon>
        <taxon>Verrucomicrobiaceae</taxon>
        <taxon>Luteolibacter</taxon>
    </lineage>
</organism>
<feature type="domain" description="LTD" evidence="6">
    <location>
        <begin position="620"/>
        <end position="757"/>
    </location>
</feature>
<dbReference type="PANTHER" id="PTHR37957:SF1">
    <property type="entry name" value="PHYTASE-LIKE DOMAIN-CONTAINING PROTEIN"/>
    <property type="match status" value="1"/>
</dbReference>
<dbReference type="InterPro" id="IPR002126">
    <property type="entry name" value="Cadherin-like_dom"/>
</dbReference>
<evidence type="ECO:0000256" key="4">
    <source>
        <dbReference type="SAM" id="SignalP"/>
    </source>
</evidence>
<evidence type="ECO:0000256" key="2">
    <source>
        <dbReference type="ARBA" id="ARBA00022475"/>
    </source>
</evidence>
<dbReference type="SUPFAM" id="SSF50956">
    <property type="entry name" value="Thermostable phytase (3-phytase)"/>
    <property type="match status" value="1"/>
</dbReference>
<feature type="domain" description="LTD" evidence="6">
    <location>
        <begin position="797"/>
        <end position="958"/>
    </location>
</feature>
<dbReference type="InterPro" id="IPR001322">
    <property type="entry name" value="Lamin_tail_dom"/>
</dbReference>
<keyword evidence="8" id="KW-1185">Reference proteome</keyword>
<name>A0ABT3FX13_9BACT</name>
<evidence type="ECO:0000256" key="3">
    <source>
        <dbReference type="ARBA" id="ARBA00023136"/>
    </source>
</evidence>
<dbReference type="CDD" id="cd09971">
    <property type="entry name" value="SdiA-regulated"/>
    <property type="match status" value="1"/>
</dbReference>
<sequence>MNTRTALPSAFLAVATSSFALNTGDIAFTGFNADGNDNLAFVALAPIPSGTEIHFTDNEWTGSGFNTGESGFTWTATANIAAGNIVTIDSIGTGTAVSNLGSVFFFEPANRGLSNSDEIVYAYQGTTTAPSVFLSAIANDALTTGATLPAGLVAGTNAIEFVSTDADMDIAAYNAARTGLSNFAAYRALLNDPVQWITQDASGDQSIDLTPPDVPFSTTPFTAGITSVDLATYVRIGRYDLPEPTRTTPPTDNLLCQEASGVSYNWDTDTLFIVGDGGRSVTQVSKTGALVDTMTLASGTGPQGTEFYDIEGITYIGGGQFVMSEERERQLVKFTYAAGTTLARSATQTVKIGTFVDNTGTEGLSWDPHTAGFICLKEISPMGLFQTGMDFDLGTATNGSPTTENSINLFDPLLTGMSDFADVFALSNLPSMDGQAQEENLLVLSQEDGRVVNINRSGVIHSTLNIQTDAGNPFTVGGQQHEGITMDRSGRIYIVSENGGGSADHPQLWVYEATSASNQAPTLVAVENALNPVMENTSTANALKIADVVVTDDGLGTNTLSLSGADAASFELSGTALYLKAGTLLDYETKTSFSITISVDDTTVGSTPDLTTIFTLNVGDDTNEQPPAPKLLITEVAPWSSGNSPVGSDWFEVTNISAEAVDITGWKFDDDSASFGSAVALSGITSIAPGESVIFLETNDLPTKSALFISNWFGSNPPAGLQIGNYTGSGIGLGSGGDQVNLFNASGLLQAKVSFGASPTGTFASFDNTVADNNVALTLLSVAGVHGAAVAVNSPNEVGSPGYSAPGLLRITEVAPWSSGTSTPVGADWFEVTNVGGRSINIEGWRVDDSSETFAGSLPLFGVTDIAAGESVIFFETATPATTHATFLSTWFGSNPPAGLQLGSYSGSSIGLSTGGDAVNLYNTDQVRVANLSFGQSPSGPILGSFDNTAAVNVGAVTLKSVPGVNGAFLAANDPNEIGSPGVWTSGGPLDFALWLSSQGFASRGFDADSDGDGITDGIEFFFNQSPNNGGDLANLPHLTSINGGLQLSFTRLTNTGGINGGLQVSSDLQTWVDAISAVDYVTAGEIVDGDETSVTYSLPGTGPSAPGVSATYMTPNTSTPSGASLGGVRVINEGLVGAGRISGENVDSFGETQGAASGLFVTDWAWNGTQFSGKFQVLPDRGYNSGSIFSNYAARLHQVDFTFTPYYGSTPVAQTQIAASYASSTKFTYLDGSTPKFTTGLNPTGVSSLFGQQVGMVIAANGPGGAQESLLSFDAEAVHLFADGSGFVSDEYGTYIARFNAAKQITGLTQLPESARPHRSADTLNFNSVAAPTNGRRNNQGLEGMSVTPDDNRLFALLQSATVQDTNGSQQQTRNHARLYVYDIAGANRENPVLIGEYVVKLPQIDLNGNGSALDGTAAQSEIVAIGDNAFLMLPRDGNGMGRGTTDPIVFKSVQLVDFASATNILGLQDGVGAQISPAGVLAPGINAAATAEIINILNPADLAKFGFNTNTNPANSNTINEKMEGMALAPDLSTPQPNDFFLFVANDNDFQSSDVKMVDATGALVSYGDGRLNAGITNDAVFYAWRITIDTGKKFFRVNVEEAP</sequence>
<dbReference type="PROSITE" id="PS50268">
    <property type="entry name" value="CADHERIN_2"/>
    <property type="match status" value="1"/>
</dbReference>
<reference evidence="7" key="1">
    <citation type="submission" date="2022-10" db="EMBL/GenBank/DDBJ databases">
        <title>Luteolibacter sp. GHJ8, whole genome shotgun sequencing project.</title>
        <authorList>
            <person name="Zhao G."/>
            <person name="Shen L."/>
        </authorList>
    </citation>
    <scope>NUCLEOTIDE SEQUENCE</scope>
    <source>
        <strain evidence="7">GHJ8</strain>
    </source>
</reference>
<keyword evidence="3" id="KW-0472">Membrane</keyword>
<comment type="subcellular location">
    <subcellularLocation>
        <location evidence="1">Cell membrane</location>
    </subcellularLocation>
</comment>
<keyword evidence="4" id="KW-0732">Signal</keyword>
<feature type="chain" id="PRO_5046861586" evidence="4">
    <location>
        <begin position="21"/>
        <end position="1606"/>
    </location>
</feature>
<proteinExistence type="predicted"/>
<feature type="signal peptide" evidence="4">
    <location>
        <begin position="1"/>
        <end position="20"/>
    </location>
</feature>
<protein>
    <submittedName>
        <fullName evidence="7">Esterase-like activity of phytase family protein</fullName>
    </submittedName>
</protein>
<dbReference type="InterPro" id="IPR027372">
    <property type="entry name" value="Phytase-like_dom"/>
</dbReference>
<dbReference type="Pfam" id="PF06977">
    <property type="entry name" value="SdiA-regulated"/>
    <property type="match status" value="1"/>
</dbReference>
<dbReference type="Proteomes" id="UP001165653">
    <property type="component" value="Unassembled WGS sequence"/>
</dbReference>
<evidence type="ECO:0000259" key="6">
    <source>
        <dbReference type="PROSITE" id="PS51841"/>
    </source>
</evidence>
<dbReference type="RefSeq" id="WP_264510243.1">
    <property type="nucleotide sequence ID" value="NZ_JAPDDR010000001.1"/>
</dbReference>
<evidence type="ECO:0000256" key="1">
    <source>
        <dbReference type="ARBA" id="ARBA00004236"/>
    </source>
</evidence>
<dbReference type="Pfam" id="PF13449">
    <property type="entry name" value="Phytase-like"/>
    <property type="match status" value="1"/>
</dbReference>
<dbReference type="PANTHER" id="PTHR37957">
    <property type="entry name" value="BLR7070 PROTEIN"/>
    <property type="match status" value="1"/>
</dbReference>
<accession>A0ABT3FX13</accession>
<evidence type="ECO:0000313" key="8">
    <source>
        <dbReference type="Proteomes" id="UP001165653"/>
    </source>
</evidence>
<keyword evidence="2" id="KW-1003">Cell membrane</keyword>